<protein>
    <submittedName>
        <fullName evidence="3">V-type ATPase subunit</fullName>
    </submittedName>
</protein>
<dbReference type="InterPro" id="IPR002843">
    <property type="entry name" value="ATPase_V0-cplx_csu/dsu"/>
</dbReference>
<evidence type="ECO:0000256" key="1">
    <source>
        <dbReference type="ARBA" id="ARBA00022448"/>
    </source>
</evidence>
<organism evidence="3 4">
    <name type="scientific">Aerococcus sanguinicola</name>
    <dbReference type="NCBI Taxonomy" id="119206"/>
    <lineage>
        <taxon>Bacteria</taxon>
        <taxon>Bacillati</taxon>
        <taxon>Bacillota</taxon>
        <taxon>Bacilli</taxon>
        <taxon>Lactobacillales</taxon>
        <taxon>Aerococcaceae</taxon>
        <taxon>Aerococcus</taxon>
    </lineage>
</organism>
<dbReference type="InterPro" id="IPR050873">
    <property type="entry name" value="V-ATPase_V0D/AC39_subunit"/>
</dbReference>
<dbReference type="Pfam" id="PF01992">
    <property type="entry name" value="vATP-synt_AC39"/>
    <property type="match status" value="1"/>
</dbReference>
<accession>A0A5N1GM47</accession>
<dbReference type="GO" id="GO:0046961">
    <property type="term" value="F:proton-transporting ATPase activity, rotational mechanism"/>
    <property type="evidence" value="ECO:0007669"/>
    <property type="project" value="InterPro"/>
</dbReference>
<gene>
    <name evidence="3" type="ORF">F6I03_02215</name>
</gene>
<keyword evidence="1" id="KW-0813">Transport</keyword>
<comment type="caution">
    <text evidence="3">The sequence shown here is derived from an EMBL/GenBank/DDBJ whole genome shotgun (WGS) entry which is preliminary data.</text>
</comment>
<evidence type="ECO:0000256" key="2">
    <source>
        <dbReference type="ARBA" id="ARBA00023065"/>
    </source>
</evidence>
<dbReference type="Gene3D" id="1.10.132.50">
    <property type="entry name" value="ATP synthase (C/AC39) subunit, domain 3"/>
    <property type="match status" value="2"/>
</dbReference>
<dbReference type="Proteomes" id="UP000327148">
    <property type="component" value="Unassembled WGS sequence"/>
</dbReference>
<sequence length="337" mass="39954">MNDYTAIESKIRAMRAKLLTPSFIQEDLTANSVDEFYRFLSSQSSYRQVMPEQLPRQMPRDELETIIMHGVQLDFIKLYRFASIEQRRALQLFGVRYEVSFIKEVMHQVDNLHQLKLSLNPFTDYLDKSRHFHTAELLLAQSIHDVIHSFRDTIYAPFFEKFSLNNQVDSYNHYELESALDQFIALYVDRKARRVLKAKELSYFKKLDGTSYDLMNICIIYRLKFLFHYENDDIRSALFKTHHRLTDRVLDQLLLTSDLASFQAIVDDLGYGQTLDFTQAYFPLLAQHQLVDQLFRRYVRALPHSMLTIFEYLEDKETEARLLIQELEKISYAHLTA</sequence>
<dbReference type="InterPro" id="IPR036079">
    <property type="entry name" value="ATPase_csu/dsu_sf"/>
</dbReference>
<reference evidence="3 4" key="1">
    <citation type="submission" date="2019-09" db="EMBL/GenBank/DDBJ databases">
        <title>Draft genome sequence assemblies of isolates from the urinary tract.</title>
        <authorList>
            <person name="Mores C.R."/>
            <person name="Putonti C."/>
            <person name="Wolfe A.J."/>
        </authorList>
    </citation>
    <scope>NUCLEOTIDE SEQUENCE [LARGE SCALE GENOMIC DNA]</scope>
    <source>
        <strain evidence="3 4">UMB623</strain>
    </source>
</reference>
<dbReference type="RefSeq" id="WP_070431769.1">
    <property type="nucleotide sequence ID" value="NZ_VYWO01000001.1"/>
</dbReference>
<proteinExistence type="predicted"/>
<dbReference type="PANTHER" id="PTHR38682:SF1">
    <property type="entry name" value="V-TYPE ATP SYNTHASE SUBUNIT C"/>
    <property type="match status" value="1"/>
</dbReference>
<dbReference type="SUPFAM" id="SSF103486">
    <property type="entry name" value="V-type ATP synthase subunit C"/>
    <property type="match status" value="1"/>
</dbReference>
<name>A0A5N1GM47_9LACT</name>
<dbReference type="InterPro" id="IPR044911">
    <property type="entry name" value="V-type_ATPase_csu/dsu_dom_3"/>
</dbReference>
<keyword evidence="2" id="KW-0406">Ion transport</keyword>
<dbReference type="OrthoDB" id="9816136at2"/>
<dbReference type="PANTHER" id="PTHR38682">
    <property type="entry name" value="V-TYPE ATP SYNTHASE SUBUNIT C"/>
    <property type="match status" value="1"/>
</dbReference>
<dbReference type="STRING" id="119206.AWM72_07875"/>
<dbReference type="EMBL" id="VYWO01000001">
    <property type="protein sequence ID" value="KAA9302047.1"/>
    <property type="molecule type" value="Genomic_DNA"/>
</dbReference>
<evidence type="ECO:0000313" key="3">
    <source>
        <dbReference type="EMBL" id="KAA9302047.1"/>
    </source>
</evidence>
<evidence type="ECO:0000313" key="4">
    <source>
        <dbReference type="Proteomes" id="UP000327148"/>
    </source>
</evidence>
<dbReference type="AlphaFoldDB" id="A0A5N1GM47"/>